<dbReference type="RefSeq" id="XP_033444605.1">
    <property type="nucleotide sequence ID" value="XM_033596895.1"/>
</dbReference>
<dbReference type="InterPro" id="IPR031127">
    <property type="entry name" value="E3_UB_ligase_RBR"/>
</dbReference>
<dbReference type="InterPro" id="IPR044066">
    <property type="entry name" value="TRIAD_supradom"/>
</dbReference>
<feature type="domain" description="RING-type" evidence="10">
    <location>
        <begin position="1"/>
        <end position="275"/>
    </location>
</feature>
<keyword evidence="4" id="KW-0479">Metal-binding</keyword>
<evidence type="ECO:0000256" key="3">
    <source>
        <dbReference type="ARBA" id="ARBA00022679"/>
    </source>
</evidence>
<evidence type="ECO:0000256" key="9">
    <source>
        <dbReference type="SAM" id="MobiDB-lite"/>
    </source>
</evidence>
<dbReference type="AlphaFoldDB" id="A0A6A5R9D1"/>
<reference evidence="11" key="1">
    <citation type="journal article" date="2020" name="Stud. Mycol.">
        <title>101 Dothideomycetes genomes: a test case for predicting lifestyles and emergence of pathogens.</title>
        <authorList>
            <person name="Haridas S."/>
            <person name="Albert R."/>
            <person name="Binder M."/>
            <person name="Bloem J."/>
            <person name="Labutti K."/>
            <person name="Salamov A."/>
            <person name="Andreopoulos B."/>
            <person name="Baker S."/>
            <person name="Barry K."/>
            <person name="Bills G."/>
            <person name="Bluhm B."/>
            <person name="Cannon C."/>
            <person name="Castanera R."/>
            <person name="Culley D."/>
            <person name="Daum C."/>
            <person name="Ezra D."/>
            <person name="Gonzalez J."/>
            <person name="Henrissat B."/>
            <person name="Kuo A."/>
            <person name="Liang C."/>
            <person name="Lipzen A."/>
            <person name="Lutzoni F."/>
            <person name="Magnuson J."/>
            <person name="Mondo S."/>
            <person name="Nolan M."/>
            <person name="Ohm R."/>
            <person name="Pangilinan J."/>
            <person name="Park H.-J."/>
            <person name="Ramirez L."/>
            <person name="Alfaro M."/>
            <person name="Sun H."/>
            <person name="Tritt A."/>
            <person name="Yoshinaga Y."/>
            <person name="Zwiers L.-H."/>
            <person name="Turgeon B."/>
            <person name="Goodwin S."/>
            <person name="Spatafora J."/>
            <person name="Crous P."/>
            <person name="Grigoriev I."/>
        </authorList>
    </citation>
    <scope>NUCLEOTIDE SEQUENCE</scope>
    <source>
        <strain evidence="11">CBS 183.55</strain>
    </source>
</reference>
<keyword evidence="5" id="KW-0677">Repeat</keyword>
<sequence length="301" mass="33781">MYCSIECAHKHFHEEPLKTTKPVIPCDVCASDKELTSFIHISYPEAYDERGETRTNLPIPSDCVFSIMPERRNFESGVCVDCIATFLETQFRARGARGITCVSDICYWHDPDGINSWLDYALAFLPEVLHANFQQQMLELWLSRMTRWVCPGSCQSADYIVEPANTAGYPQVYCESCEQRFCAICRVPWHAGVTCQQYHADHPELRDEDEVQVLTDMAKAGARRCPCCQSVIIKDGGCSYMVCEACGFEFHWGKAEKIGPTVGGEDDFSAALQGGGDPAESEEDDDGYYEPPAVCEMDRIV</sequence>
<keyword evidence="8" id="KW-0862">Zinc</keyword>
<dbReference type="InterPro" id="IPR002867">
    <property type="entry name" value="IBR_dom"/>
</dbReference>
<dbReference type="SUPFAM" id="SSF57850">
    <property type="entry name" value="RING/U-box"/>
    <property type="match status" value="2"/>
</dbReference>
<dbReference type="EC" id="2.3.2.31" evidence="2"/>
<dbReference type="Gene3D" id="1.20.120.1750">
    <property type="match status" value="1"/>
</dbReference>
<organism evidence="11 12">
    <name type="scientific">Didymella exigua CBS 183.55</name>
    <dbReference type="NCBI Taxonomy" id="1150837"/>
    <lineage>
        <taxon>Eukaryota</taxon>
        <taxon>Fungi</taxon>
        <taxon>Dikarya</taxon>
        <taxon>Ascomycota</taxon>
        <taxon>Pezizomycotina</taxon>
        <taxon>Dothideomycetes</taxon>
        <taxon>Pleosporomycetidae</taxon>
        <taxon>Pleosporales</taxon>
        <taxon>Pleosporineae</taxon>
        <taxon>Didymellaceae</taxon>
        <taxon>Didymella</taxon>
    </lineage>
</organism>
<protein>
    <recommendedName>
        <fullName evidence="2">RBR-type E3 ubiquitin transferase</fullName>
        <ecNumber evidence="2">2.3.2.31</ecNumber>
    </recommendedName>
</protein>
<feature type="region of interest" description="Disordered" evidence="9">
    <location>
        <begin position="266"/>
        <end position="291"/>
    </location>
</feature>
<evidence type="ECO:0000313" key="12">
    <source>
        <dbReference type="Proteomes" id="UP000800082"/>
    </source>
</evidence>
<evidence type="ECO:0000256" key="1">
    <source>
        <dbReference type="ARBA" id="ARBA00001798"/>
    </source>
</evidence>
<keyword evidence="6" id="KW-0863">Zinc-finger</keyword>
<dbReference type="EMBL" id="ML978994">
    <property type="protein sequence ID" value="KAF1924352.1"/>
    <property type="molecule type" value="Genomic_DNA"/>
</dbReference>
<evidence type="ECO:0000256" key="4">
    <source>
        <dbReference type="ARBA" id="ARBA00022723"/>
    </source>
</evidence>
<dbReference type="GO" id="GO:0008270">
    <property type="term" value="F:zinc ion binding"/>
    <property type="evidence" value="ECO:0007669"/>
    <property type="project" value="UniProtKB-KW"/>
</dbReference>
<dbReference type="SMART" id="SM00647">
    <property type="entry name" value="IBR"/>
    <property type="match status" value="1"/>
</dbReference>
<evidence type="ECO:0000256" key="6">
    <source>
        <dbReference type="ARBA" id="ARBA00022771"/>
    </source>
</evidence>
<name>A0A6A5R9D1_9PLEO</name>
<evidence type="ECO:0000256" key="8">
    <source>
        <dbReference type="ARBA" id="ARBA00022833"/>
    </source>
</evidence>
<dbReference type="OrthoDB" id="3798970at2759"/>
<dbReference type="GO" id="GO:0016567">
    <property type="term" value="P:protein ubiquitination"/>
    <property type="evidence" value="ECO:0007669"/>
    <property type="project" value="InterPro"/>
</dbReference>
<dbReference type="CDD" id="cd20336">
    <property type="entry name" value="Rcat_RBR"/>
    <property type="match status" value="1"/>
</dbReference>
<evidence type="ECO:0000256" key="5">
    <source>
        <dbReference type="ARBA" id="ARBA00022737"/>
    </source>
</evidence>
<feature type="compositionally biased region" description="Acidic residues" evidence="9">
    <location>
        <begin position="279"/>
        <end position="288"/>
    </location>
</feature>
<keyword evidence="12" id="KW-1185">Reference proteome</keyword>
<evidence type="ECO:0000256" key="7">
    <source>
        <dbReference type="ARBA" id="ARBA00022786"/>
    </source>
</evidence>
<keyword evidence="7" id="KW-0833">Ubl conjugation pathway</keyword>
<dbReference type="GeneID" id="54354562"/>
<dbReference type="PANTHER" id="PTHR11685">
    <property type="entry name" value="RBR FAMILY RING FINGER AND IBR DOMAIN-CONTAINING"/>
    <property type="match status" value="1"/>
</dbReference>
<proteinExistence type="predicted"/>
<gene>
    <name evidence="11" type="ORF">M421DRAFT_72617</name>
</gene>
<evidence type="ECO:0000256" key="2">
    <source>
        <dbReference type="ARBA" id="ARBA00012251"/>
    </source>
</evidence>
<evidence type="ECO:0000313" key="11">
    <source>
        <dbReference type="EMBL" id="KAF1924352.1"/>
    </source>
</evidence>
<accession>A0A6A5R9D1</accession>
<dbReference type="GO" id="GO:0061630">
    <property type="term" value="F:ubiquitin protein ligase activity"/>
    <property type="evidence" value="ECO:0007669"/>
    <property type="project" value="UniProtKB-EC"/>
</dbReference>
<comment type="catalytic activity">
    <reaction evidence="1">
        <text>[E2 ubiquitin-conjugating enzyme]-S-ubiquitinyl-L-cysteine + [acceptor protein]-L-lysine = [E2 ubiquitin-conjugating enzyme]-L-cysteine + [acceptor protein]-N(6)-ubiquitinyl-L-lysine.</text>
        <dbReference type="EC" id="2.3.2.31"/>
    </reaction>
</comment>
<dbReference type="Proteomes" id="UP000800082">
    <property type="component" value="Unassembled WGS sequence"/>
</dbReference>
<evidence type="ECO:0000259" key="10">
    <source>
        <dbReference type="PROSITE" id="PS51873"/>
    </source>
</evidence>
<dbReference type="PROSITE" id="PS51873">
    <property type="entry name" value="TRIAD"/>
    <property type="match status" value="1"/>
</dbReference>
<keyword evidence="3" id="KW-0808">Transferase</keyword>
<dbReference type="Pfam" id="PF01485">
    <property type="entry name" value="IBR"/>
    <property type="match status" value="1"/>
</dbReference>